<sequence>MSYRNKYLKYKKKYLSIKNQRGGAINQWFWHKARLWMPYDESTNEKIEAAYKNYLTNPKLDTVDIVSEYNYTINFSNMMQYRKKDPNLYRHVLRKMVEYPIPFHLTYDELLSFGSERHLTEEERAKGLLDPTTVSDTNNLFITEYLKNPLTPEVKRLNEIENKRIIDTENRISEMGKKCVKHIADNIESILPIDEIRKKIPEIKKPHWLCWELLPNDTWNDILRKIIREYTGAHFGDLNRLGSSLFYKTKIKKFDFIVLSRNIKLFLEFKILWYLIQNCSYDEDLVVWRGFKDSMTLSAEKKNIQKDTDLYNYLAENYRLPNKTAESPVELMRLFERYFNHKEEEFIPLIPENLRIFLKKGADMLEQLKAITKIEDTAAIDTMTNFVMKSYNAIGFPYPSIQNIVNEPGKTILFPGFTSTSLSRKRIEHPGSTYMYVDTLGKVSDCCLFKIIIPKGFPCLYIGGLLGKDEKEIILPPFTTFKVLETDGITVTLMPISKKEISIESFIEDIYIYTVMHVCEHVFLETEIRSIYQKEINELSRISS</sequence>
<dbReference type="Gene3D" id="3.90.176.10">
    <property type="entry name" value="Toxin ADP-ribosyltransferase, Chain A, domain 1"/>
    <property type="match status" value="1"/>
</dbReference>
<evidence type="ECO:0000259" key="1">
    <source>
        <dbReference type="PROSITE" id="PS50918"/>
    </source>
</evidence>
<dbReference type="EMBL" id="MK072385">
    <property type="protein sequence ID" value="AYV82886.1"/>
    <property type="molecule type" value="Genomic_DNA"/>
</dbReference>
<organism evidence="2">
    <name type="scientific">Hyperionvirus sp</name>
    <dbReference type="NCBI Taxonomy" id="2487770"/>
    <lineage>
        <taxon>Viruses</taxon>
        <taxon>Varidnaviria</taxon>
        <taxon>Bamfordvirae</taxon>
        <taxon>Nucleocytoviricota</taxon>
        <taxon>Megaviricetes</taxon>
        <taxon>Imitervirales</taxon>
        <taxon>Mimiviridae</taxon>
        <taxon>Klosneuvirinae</taxon>
    </lineage>
</organism>
<feature type="domain" description="WWE" evidence="1">
    <location>
        <begin position="14"/>
        <end position="94"/>
    </location>
</feature>
<evidence type="ECO:0000313" key="2">
    <source>
        <dbReference type="EMBL" id="AYV82886.1"/>
    </source>
</evidence>
<name>A0A3G5A6K0_9VIRU</name>
<reference evidence="2" key="1">
    <citation type="submission" date="2018-10" db="EMBL/GenBank/DDBJ databases">
        <title>Hidden diversity of soil giant viruses.</title>
        <authorList>
            <person name="Schulz F."/>
            <person name="Alteio L."/>
            <person name="Goudeau D."/>
            <person name="Ryan E.M."/>
            <person name="Malmstrom R.R."/>
            <person name="Blanchard J."/>
            <person name="Woyke T."/>
        </authorList>
    </citation>
    <scope>NUCLEOTIDE SEQUENCE</scope>
    <source>
        <strain evidence="2">HYV1</strain>
    </source>
</reference>
<dbReference type="SMART" id="SM00678">
    <property type="entry name" value="WWE"/>
    <property type="match status" value="1"/>
</dbReference>
<dbReference type="GO" id="GO:0008270">
    <property type="term" value="F:zinc ion binding"/>
    <property type="evidence" value="ECO:0007669"/>
    <property type="project" value="InterPro"/>
</dbReference>
<dbReference type="InterPro" id="IPR018123">
    <property type="entry name" value="WWE-dom_subgr"/>
</dbReference>
<gene>
    <name evidence="2" type="ORF">Hyperionvirus3_32</name>
</gene>
<dbReference type="SUPFAM" id="SSF117839">
    <property type="entry name" value="WWE domain"/>
    <property type="match status" value="1"/>
</dbReference>
<protein>
    <recommendedName>
        <fullName evidence="1">WWE domain-containing protein</fullName>
    </recommendedName>
</protein>
<dbReference type="SUPFAM" id="SSF56399">
    <property type="entry name" value="ADP-ribosylation"/>
    <property type="match status" value="1"/>
</dbReference>
<dbReference type="InterPro" id="IPR037197">
    <property type="entry name" value="WWE_dom_sf"/>
</dbReference>
<accession>A0A3G5A6K0</accession>
<dbReference type="Gene3D" id="3.30.720.50">
    <property type="match status" value="1"/>
</dbReference>
<dbReference type="PROSITE" id="PS50918">
    <property type="entry name" value="WWE"/>
    <property type="match status" value="1"/>
</dbReference>
<dbReference type="Pfam" id="PF02825">
    <property type="entry name" value="WWE"/>
    <property type="match status" value="1"/>
</dbReference>
<dbReference type="InterPro" id="IPR004170">
    <property type="entry name" value="WWE_dom"/>
</dbReference>
<proteinExistence type="predicted"/>